<proteinExistence type="predicted"/>
<feature type="domain" description="PKD" evidence="3">
    <location>
        <begin position="141"/>
        <end position="195"/>
    </location>
</feature>
<dbReference type="GeneID" id="24843964"/>
<evidence type="ECO:0000256" key="1">
    <source>
        <dbReference type="ARBA" id="ARBA00022729"/>
    </source>
</evidence>
<dbReference type="FunFam" id="2.60.40.10:FF:000270">
    <property type="entry name" value="Cell surface protein"/>
    <property type="match status" value="2"/>
</dbReference>
<feature type="compositionally biased region" description="Low complexity" evidence="2">
    <location>
        <begin position="378"/>
        <end position="389"/>
    </location>
</feature>
<evidence type="ECO:0000313" key="4">
    <source>
        <dbReference type="EMBL" id="AKB58135.1"/>
    </source>
</evidence>
<dbReference type="InterPro" id="IPR026371">
    <property type="entry name" value="PGF_CTERM"/>
</dbReference>
<feature type="domain" description="PKD" evidence="3">
    <location>
        <begin position="225"/>
        <end position="272"/>
    </location>
</feature>
<dbReference type="Proteomes" id="UP000033079">
    <property type="component" value="Chromosome"/>
</dbReference>
<evidence type="ECO:0000313" key="5">
    <source>
        <dbReference type="Proteomes" id="UP000033079"/>
    </source>
</evidence>
<dbReference type="PROSITE" id="PS50093">
    <property type="entry name" value="PKD"/>
    <property type="match status" value="3"/>
</dbReference>
<dbReference type="InterPro" id="IPR035986">
    <property type="entry name" value="PKD_dom_sf"/>
</dbReference>
<dbReference type="InterPro" id="IPR022409">
    <property type="entry name" value="PKD/Chitinase_dom"/>
</dbReference>
<protein>
    <submittedName>
        <fullName evidence="4">Cell surface protein</fullName>
    </submittedName>
</protein>
<dbReference type="AlphaFoldDB" id="A0A0E3R3T1"/>
<dbReference type="PATRIC" id="fig|1434106.5.peg.2082"/>
<feature type="region of interest" description="Disordered" evidence="2">
    <location>
        <begin position="226"/>
        <end position="245"/>
    </location>
</feature>
<dbReference type="InterPro" id="IPR000601">
    <property type="entry name" value="PKD_dom"/>
</dbReference>
<sequence>MKKIFLPMVLLVLVILLMPTALAAGNVTVNDFSSNVTSGNVTLYTRFTGDVTGNVTNWKWIFENVETGNTTYSSLGTSTHHNIKKPGVYNVTLLVWGPEGNDSLTKIAYVIANRDGSNLPVADFSASPTSGNSPLNVSFTDNSTNATSWYWKFGDGNISKETNPTHNYSADGDYTALLVVENKNGWSTKTQEISVHNGLPIVDFSADNSSGSVKFTDLSQNATEWNWDFGDGDTSEDESPTHTYSEAGNYTVTLTASNEAGSLSKVDVVNVTDEAIANEESSSSSSSSSSHHHHHSSIVASSNVSTSNAVISVNGTESESTDIEQNDSTATNFSDNVSASPELQSNVTETVNETQSEPDTQGLEQDNESAADSEQTQSSNASESGSAKSPGFEVIYGVIGLLGVSLFRRR</sequence>
<evidence type="ECO:0000256" key="2">
    <source>
        <dbReference type="SAM" id="MobiDB-lite"/>
    </source>
</evidence>
<gene>
    <name evidence="4" type="ORF">MSBR2_1619</name>
</gene>
<dbReference type="SMART" id="SM00089">
    <property type="entry name" value="PKD"/>
    <property type="match status" value="3"/>
</dbReference>
<feature type="compositionally biased region" description="Polar residues" evidence="2">
    <location>
        <begin position="326"/>
        <end position="364"/>
    </location>
</feature>
<reference evidence="4 5" key="1">
    <citation type="submission" date="2014-07" db="EMBL/GenBank/DDBJ databases">
        <title>Methanogenic archaea and the global carbon cycle.</title>
        <authorList>
            <person name="Henriksen J.R."/>
            <person name="Luke J."/>
            <person name="Reinhart S."/>
            <person name="Benedict M.N."/>
            <person name="Youngblut N.D."/>
            <person name="Metcalf M.E."/>
            <person name="Whitaker R.J."/>
            <person name="Metcalf W.W."/>
        </authorList>
    </citation>
    <scope>NUCLEOTIDE SEQUENCE [LARGE SCALE GENOMIC DNA]</scope>
    <source>
        <strain evidence="4 5">227</strain>
    </source>
</reference>
<dbReference type="PANTHER" id="PTHR36842:SF1">
    <property type="entry name" value="PROTEIN TOLB"/>
    <property type="match status" value="1"/>
</dbReference>
<accession>A0A0E3R3T1</accession>
<feature type="domain" description="PKD" evidence="3">
    <location>
        <begin position="28"/>
        <end position="110"/>
    </location>
</feature>
<evidence type="ECO:0000259" key="3">
    <source>
        <dbReference type="PROSITE" id="PS50093"/>
    </source>
</evidence>
<dbReference type="Gene3D" id="2.60.40.10">
    <property type="entry name" value="Immunoglobulins"/>
    <property type="match status" value="3"/>
</dbReference>
<organism evidence="4 5">
    <name type="scientific">Methanosarcina barkeri 227</name>
    <dbReference type="NCBI Taxonomy" id="1434106"/>
    <lineage>
        <taxon>Archaea</taxon>
        <taxon>Methanobacteriati</taxon>
        <taxon>Methanobacteriota</taxon>
        <taxon>Stenosarchaea group</taxon>
        <taxon>Methanomicrobia</taxon>
        <taxon>Methanosarcinales</taxon>
        <taxon>Methanosarcinaceae</taxon>
        <taxon>Methanosarcina</taxon>
    </lineage>
</organism>
<feature type="compositionally biased region" description="Low complexity" evidence="2">
    <location>
        <begin position="297"/>
        <end position="314"/>
    </location>
</feature>
<dbReference type="Pfam" id="PF18204">
    <property type="entry name" value="PGF-CTERM"/>
    <property type="match status" value="1"/>
</dbReference>
<dbReference type="HOGENOM" id="CLU_649916_0_0_2"/>
<feature type="compositionally biased region" description="Low complexity" evidence="2">
    <location>
        <begin position="277"/>
        <end position="289"/>
    </location>
</feature>
<dbReference type="SUPFAM" id="SSF49299">
    <property type="entry name" value="PKD domain"/>
    <property type="match status" value="3"/>
</dbReference>
<dbReference type="EMBL" id="CP009530">
    <property type="protein sequence ID" value="AKB58135.1"/>
    <property type="molecule type" value="Genomic_DNA"/>
</dbReference>
<dbReference type="CDD" id="cd00146">
    <property type="entry name" value="PKD"/>
    <property type="match status" value="3"/>
</dbReference>
<feature type="region of interest" description="Disordered" evidence="2">
    <location>
        <begin position="277"/>
        <end position="389"/>
    </location>
</feature>
<dbReference type="KEGG" id="mbar:MSBR2_1619"/>
<name>A0A0E3R3T1_METBA</name>
<dbReference type="InterPro" id="IPR013783">
    <property type="entry name" value="Ig-like_fold"/>
</dbReference>
<keyword evidence="1" id="KW-0732">Signal</keyword>
<dbReference type="PANTHER" id="PTHR36842">
    <property type="entry name" value="PROTEIN TOLB HOMOLOG"/>
    <property type="match status" value="1"/>
</dbReference>
<dbReference type="Pfam" id="PF18911">
    <property type="entry name" value="PKD_4"/>
    <property type="match status" value="2"/>
</dbReference>
<dbReference type="RefSeq" id="WP_048119645.1">
    <property type="nucleotide sequence ID" value="NZ_CP009530.1"/>
</dbReference>